<keyword evidence="2" id="KW-1185">Reference proteome</keyword>
<dbReference type="Proteomes" id="UP000613160">
    <property type="component" value="Unassembled WGS sequence"/>
</dbReference>
<reference evidence="1" key="1">
    <citation type="journal article" date="2014" name="Int. J. Syst. Evol. Microbiol.">
        <title>Complete genome sequence of Corynebacterium casei LMG S-19264T (=DSM 44701T), isolated from a smear-ripened cheese.</title>
        <authorList>
            <consortium name="US DOE Joint Genome Institute (JGI-PGF)"/>
            <person name="Walter F."/>
            <person name="Albersmeier A."/>
            <person name="Kalinowski J."/>
            <person name="Ruckert C."/>
        </authorList>
    </citation>
    <scope>NUCLEOTIDE SEQUENCE</scope>
    <source>
        <strain evidence="1">CGMCC 1.15493</strain>
    </source>
</reference>
<sequence length="87" mass="9871">MPCEACHIRYGDATRKKKRGGTGIKPDDFWTVPLHPDEHRDQHSTNEFAWWQRQGIDPLTIASLLYAVSGDVEEGRKIIANARRIAA</sequence>
<dbReference type="EMBL" id="BMJJ01000002">
    <property type="protein sequence ID" value="GGD11799.1"/>
    <property type="molecule type" value="Genomic_DNA"/>
</dbReference>
<accession>A0A916XU44</accession>
<gene>
    <name evidence="1" type="ORF">GCM10011335_13470</name>
</gene>
<name>A0A916XU44_9HYPH</name>
<organism evidence="1 2">
    <name type="scientific">Aureimonas glaciei</name>
    <dbReference type="NCBI Taxonomy" id="1776957"/>
    <lineage>
        <taxon>Bacteria</taxon>
        <taxon>Pseudomonadati</taxon>
        <taxon>Pseudomonadota</taxon>
        <taxon>Alphaproteobacteria</taxon>
        <taxon>Hyphomicrobiales</taxon>
        <taxon>Aurantimonadaceae</taxon>
        <taxon>Aureimonas</taxon>
    </lineage>
</organism>
<comment type="caution">
    <text evidence="1">The sequence shown here is derived from an EMBL/GenBank/DDBJ whole genome shotgun (WGS) entry which is preliminary data.</text>
</comment>
<evidence type="ECO:0000313" key="1">
    <source>
        <dbReference type="EMBL" id="GGD11799.1"/>
    </source>
</evidence>
<dbReference type="AlphaFoldDB" id="A0A916XU44"/>
<protein>
    <submittedName>
        <fullName evidence="1">Uncharacterized protein</fullName>
    </submittedName>
</protein>
<evidence type="ECO:0000313" key="2">
    <source>
        <dbReference type="Proteomes" id="UP000613160"/>
    </source>
</evidence>
<proteinExistence type="predicted"/>
<dbReference type="RefSeq" id="WP_244639888.1">
    <property type="nucleotide sequence ID" value="NZ_BMJJ01000002.1"/>
</dbReference>
<reference evidence="1" key="2">
    <citation type="submission" date="2020-09" db="EMBL/GenBank/DDBJ databases">
        <authorList>
            <person name="Sun Q."/>
            <person name="Zhou Y."/>
        </authorList>
    </citation>
    <scope>NUCLEOTIDE SEQUENCE</scope>
    <source>
        <strain evidence="1">CGMCC 1.15493</strain>
    </source>
</reference>